<keyword evidence="2" id="KW-1185">Reference proteome</keyword>
<dbReference type="Proteomes" id="UP000828390">
    <property type="component" value="Unassembled WGS sequence"/>
</dbReference>
<proteinExistence type="predicted"/>
<evidence type="ECO:0000313" key="2">
    <source>
        <dbReference type="Proteomes" id="UP000828390"/>
    </source>
</evidence>
<accession>A0A9D4IQE1</accession>
<reference evidence="1" key="1">
    <citation type="journal article" date="2019" name="bioRxiv">
        <title>The Genome of the Zebra Mussel, Dreissena polymorpha: A Resource for Invasive Species Research.</title>
        <authorList>
            <person name="McCartney M.A."/>
            <person name="Auch B."/>
            <person name="Kono T."/>
            <person name="Mallez S."/>
            <person name="Zhang Y."/>
            <person name="Obille A."/>
            <person name="Becker A."/>
            <person name="Abrahante J.E."/>
            <person name="Garbe J."/>
            <person name="Badalamenti J.P."/>
            <person name="Herman A."/>
            <person name="Mangelson H."/>
            <person name="Liachko I."/>
            <person name="Sullivan S."/>
            <person name="Sone E.D."/>
            <person name="Koren S."/>
            <person name="Silverstein K.A.T."/>
            <person name="Beckman K.B."/>
            <person name="Gohl D.M."/>
        </authorList>
    </citation>
    <scope>NUCLEOTIDE SEQUENCE</scope>
    <source>
        <strain evidence="1">Duluth1</strain>
        <tissue evidence="1">Whole animal</tissue>
    </source>
</reference>
<reference evidence="1" key="2">
    <citation type="submission" date="2020-11" db="EMBL/GenBank/DDBJ databases">
        <authorList>
            <person name="McCartney M.A."/>
            <person name="Auch B."/>
            <person name="Kono T."/>
            <person name="Mallez S."/>
            <person name="Becker A."/>
            <person name="Gohl D.M."/>
            <person name="Silverstein K.A.T."/>
            <person name="Koren S."/>
            <person name="Bechman K.B."/>
            <person name="Herman A."/>
            <person name="Abrahante J.E."/>
            <person name="Garbe J."/>
        </authorList>
    </citation>
    <scope>NUCLEOTIDE SEQUENCE</scope>
    <source>
        <strain evidence="1">Duluth1</strain>
        <tissue evidence="1">Whole animal</tissue>
    </source>
</reference>
<comment type="caution">
    <text evidence="1">The sequence shown here is derived from an EMBL/GenBank/DDBJ whole genome shotgun (WGS) entry which is preliminary data.</text>
</comment>
<name>A0A9D4IQE1_DREPO</name>
<organism evidence="1 2">
    <name type="scientific">Dreissena polymorpha</name>
    <name type="common">Zebra mussel</name>
    <name type="synonym">Mytilus polymorpha</name>
    <dbReference type="NCBI Taxonomy" id="45954"/>
    <lineage>
        <taxon>Eukaryota</taxon>
        <taxon>Metazoa</taxon>
        <taxon>Spiralia</taxon>
        <taxon>Lophotrochozoa</taxon>
        <taxon>Mollusca</taxon>
        <taxon>Bivalvia</taxon>
        <taxon>Autobranchia</taxon>
        <taxon>Heteroconchia</taxon>
        <taxon>Euheterodonta</taxon>
        <taxon>Imparidentia</taxon>
        <taxon>Neoheterodontei</taxon>
        <taxon>Myida</taxon>
        <taxon>Dreissenoidea</taxon>
        <taxon>Dreissenidae</taxon>
        <taxon>Dreissena</taxon>
    </lineage>
</organism>
<dbReference type="AlphaFoldDB" id="A0A9D4IQE1"/>
<protein>
    <submittedName>
        <fullName evidence="1">Uncharacterized protein</fullName>
    </submittedName>
</protein>
<dbReference type="EMBL" id="JAIWYP010000008">
    <property type="protein sequence ID" value="KAH3781264.1"/>
    <property type="molecule type" value="Genomic_DNA"/>
</dbReference>
<sequence>MSNELSKYAVVIDETVSCFAARCIQKKMSALDHLDEYLATYLLSIRKNDDDEYEPVTLRSSWEALTETSKNKVPILYLPEHWSRFFPHV</sequence>
<evidence type="ECO:0000313" key="1">
    <source>
        <dbReference type="EMBL" id="KAH3781264.1"/>
    </source>
</evidence>
<gene>
    <name evidence="1" type="ORF">DPMN_159089</name>
</gene>